<protein>
    <submittedName>
        <fullName evidence="1">Uncharacterized protein</fullName>
    </submittedName>
</protein>
<organism evidence="1 2">
    <name type="scientific">Trametes pubescens</name>
    <name type="common">White-rot fungus</name>
    <dbReference type="NCBI Taxonomy" id="154538"/>
    <lineage>
        <taxon>Eukaryota</taxon>
        <taxon>Fungi</taxon>
        <taxon>Dikarya</taxon>
        <taxon>Basidiomycota</taxon>
        <taxon>Agaricomycotina</taxon>
        <taxon>Agaricomycetes</taxon>
        <taxon>Polyporales</taxon>
        <taxon>Polyporaceae</taxon>
        <taxon>Trametes</taxon>
    </lineage>
</organism>
<dbReference type="EMBL" id="MNAD01000403">
    <property type="protein sequence ID" value="OJT13499.1"/>
    <property type="molecule type" value="Genomic_DNA"/>
</dbReference>
<comment type="caution">
    <text evidence="1">The sequence shown here is derived from an EMBL/GenBank/DDBJ whole genome shotgun (WGS) entry which is preliminary data.</text>
</comment>
<name>A0A1M2W0V2_TRAPU</name>
<dbReference type="STRING" id="154538.A0A1M2W0V2"/>
<keyword evidence="2" id="KW-1185">Reference proteome</keyword>
<reference evidence="1 2" key="1">
    <citation type="submission" date="2016-10" db="EMBL/GenBank/DDBJ databases">
        <title>Genome sequence of the basidiomycete white-rot fungus Trametes pubescens.</title>
        <authorList>
            <person name="Makela M.R."/>
            <person name="Granchi Z."/>
            <person name="Peng M."/>
            <person name="De Vries R.P."/>
            <person name="Grigoriev I."/>
            <person name="Riley R."/>
            <person name="Hilden K."/>
        </authorList>
    </citation>
    <scope>NUCLEOTIDE SEQUENCE [LARGE SCALE GENOMIC DNA]</scope>
    <source>
        <strain evidence="1 2">FBCC735</strain>
    </source>
</reference>
<dbReference type="OrthoDB" id="2745040at2759"/>
<sequence>MTSKTGFDLDISGVAGFFGADVALSAIKTVHVYPGRRWLGWFNQPGSYEVARRYGQLAQSKFWDALYPGPDVDPAILCKFDGKERGPTYTSVHSGTVNPNTGYVARLLLEECQAAHPCQASSGRMTTPEHVAIVRLPECPVSEVAIAQLPQTNVMKIVAVVPILFSLTASTACALLGDWSCCSMILLGMACNGVACYVIGSAPLEFTRPATADGGTYGAGILDGGKTLVVLMGQKDALNTITRGRFVLNYASRPEYHDMGVCSILLSLKLLAQLLVVPQGNLYGQLLFLGSLAVSWAHNSYLSSTDIAVLLRTILLENVLGIKCTPLHQAHSPDVEKGTIRNAIEKYKIGTRSATVVFVLLVLAPYAQNIPALRQRMDDLLANNTELWTVWKTEVLRNIEANLSVLRSEECGIGKMKFDFPAENQHGEVMRQ</sequence>
<gene>
    <name evidence="1" type="ORF">TRAPUB_9964</name>
</gene>
<proteinExistence type="predicted"/>
<dbReference type="Proteomes" id="UP000184267">
    <property type="component" value="Unassembled WGS sequence"/>
</dbReference>
<dbReference type="AlphaFoldDB" id="A0A1M2W0V2"/>
<accession>A0A1M2W0V2</accession>
<evidence type="ECO:0000313" key="2">
    <source>
        <dbReference type="Proteomes" id="UP000184267"/>
    </source>
</evidence>
<evidence type="ECO:0000313" key="1">
    <source>
        <dbReference type="EMBL" id="OJT13499.1"/>
    </source>
</evidence>